<dbReference type="CDD" id="cd00570">
    <property type="entry name" value="GST_N_family"/>
    <property type="match status" value="1"/>
</dbReference>
<evidence type="ECO:0000256" key="6">
    <source>
        <dbReference type="ARBA" id="ARBA00022598"/>
    </source>
</evidence>
<keyword evidence="18" id="KW-1185">Reference proteome</keyword>
<dbReference type="GO" id="GO:0004825">
    <property type="term" value="F:methionine-tRNA ligase activity"/>
    <property type="evidence" value="ECO:0007669"/>
    <property type="project" value="UniProtKB-EC"/>
</dbReference>
<dbReference type="FunFam" id="2.20.28.20:FF:000001">
    <property type="entry name" value="Methionine--tRNA ligase"/>
    <property type="match status" value="1"/>
</dbReference>
<dbReference type="Gene3D" id="3.40.30.10">
    <property type="entry name" value="Glutaredoxin"/>
    <property type="match status" value="1"/>
</dbReference>
<dbReference type="HOGENOM" id="CLU_009710_3_2_1"/>
<reference evidence="17" key="2">
    <citation type="submission" date="2025-08" db="UniProtKB">
        <authorList>
            <consortium name="Ensembl"/>
        </authorList>
    </citation>
    <scope>IDENTIFICATION</scope>
</reference>
<comment type="similarity">
    <text evidence="2 14">Belongs to the class-I aminoacyl-tRNA synthetase family.</text>
</comment>
<reference evidence="17" key="3">
    <citation type="submission" date="2025-09" db="UniProtKB">
        <authorList>
            <consortium name="Ensembl"/>
        </authorList>
    </citation>
    <scope>IDENTIFICATION</scope>
</reference>
<dbReference type="GO" id="GO:0005829">
    <property type="term" value="C:cytosol"/>
    <property type="evidence" value="ECO:0007669"/>
    <property type="project" value="TreeGrafter"/>
</dbReference>
<dbReference type="Pfam" id="PF00458">
    <property type="entry name" value="WHEP-TRS"/>
    <property type="match status" value="1"/>
</dbReference>
<dbReference type="InterPro" id="IPR029038">
    <property type="entry name" value="MetRS_Zn"/>
</dbReference>
<evidence type="ECO:0000256" key="2">
    <source>
        <dbReference type="ARBA" id="ARBA00005594"/>
    </source>
</evidence>
<dbReference type="SUPFAM" id="SSF57770">
    <property type="entry name" value="Methionyl-tRNA synthetase (MetRS), Zn-domain"/>
    <property type="match status" value="1"/>
</dbReference>
<dbReference type="PROSITE" id="PS51185">
    <property type="entry name" value="WHEP_TRS_2"/>
    <property type="match status" value="1"/>
</dbReference>
<keyword evidence="8 14" id="KW-0067">ATP-binding</keyword>
<dbReference type="GO" id="GO:0005524">
    <property type="term" value="F:ATP binding"/>
    <property type="evidence" value="ECO:0007669"/>
    <property type="project" value="UniProtKB-KW"/>
</dbReference>
<dbReference type="GO" id="GO:0003723">
    <property type="term" value="F:RNA binding"/>
    <property type="evidence" value="ECO:0007669"/>
    <property type="project" value="UniProtKB-KW"/>
</dbReference>
<keyword evidence="5" id="KW-0963">Cytoplasm</keyword>
<dbReference type="Proteomes" id="UP000007303">
    <property type="component" value="Unassembled WGS sequence"/>
</dbReference>
<evidence type="ECO:0000256" key="8">
    <source>
        <dbReference type="ARBA" id="ARBA00022840"/>
    </source>
</evidence>
<evidence type="ECO:0000313" key="18">
    <source>
        <dbReference type="Proteomes" id="UP000007303"/>
    </source>
</evidence>
<evidence type="ECO:0000256" key="11">
    <source>
        <dbReference type="ARBA" id="ARBA00023146"/>
    </source>
</evidence>
<evidence type="ECO:0000256" key="3">
    <source>
        <dbReference type="ARBA" id="ARBA00012838"/>
    </source>
</evidence>
<dbReference type="Gene3D" id="3.40.50.620">
    <property type="entry name" value="HUPs"/>
    <property type="match status" value="1"/>
</dbReference>
<dbReference type="NCBIfam" id="TIGR00398">
    <property type="entry name" value="metG"/>
    <property type="match status" value="1"/>
</dbReference>
<dbReference type="InterPro" id="IPR041598">
    <property type="entry name" value="MARS_N"/>
</dbReference>
<dbReference type="SUPFAM" id="SSF47060">
    <property type="entry name" value="S15/NS1 RNA-binding domain"/>
    <property type="match status" value="1"/>
</dbReference>
<dbReference type="SUPFAM" id="SSF52374">
    <property type="entry name" value="Nucleotidylyl transferase"/>
    <property type="match status" value="1"/>
</dbReference>
<comment type="catalytic activity">
    <reaction evidence="13">
        <text>tRNA(Met) + L-methionine + ATP = L-methionyl-tRNA(Met) + AMP + diphosphate</text>
        <dbReference type="Rhea" id="RHEA:13481"/>
        <dbReference type="Rhea" id="RHEA-COMP:9667"/>
        <dbReference type="Rhea" id="RHEA-COMP:9698"/>
        <dbReference type="ChEBI" id="CHEBI:30616"/>
        <dbReference type="ChEBI" id="CHEBI:33019"/>
        <dbReference type="ChEBI" id="CHEBI:57844"/>
        <dbReference type="ChEBI" id="CHEBI:78442"/>
        <dbReference type="ChEBI" id="CHEBI:78530"/>
        <dbReference type="ChEBI" id="CHEBI:456215"/>
        <dbReference type="EC" id="6.1.1.10"/>
    </reaction>
</comment>
<dbReference type="Pfam" id="PF09334">
    <property type="entry name" value="tRNA-synt_1g"/>
    <property type="match status" value="1"/>
</dbReference>
<dbReference type="GeneTree" id="ENSGT00550000075017"/>
<dbReference type="Gene3D" id="1.20.1050.10">
    <property type="match status" value="1"/>
</dbReference>
<dbReference type="SUPFAM" id="SSF47323">
    <property type="entry name" value="Anticodon-binding domain of a subclass of class I aminoacyl-tRNA synthetases"/>
    <property type="match status" value="1"/>
</dbReference>
<dbReference type="InParanoid" id="H3CNM9"/>
<dbReference type="NCBIfam" id="NF001100">
    <property type="entry name" value="PRK00133.1"/>
    <property type="match status" value="1"/>
</dbReference>
<keyword evidence="11 14" id="KW-0030">Aminoacyl-tRNA synthetase</keyword>
<feature type="domain" description="GST C-terminal" evidence="15">
    <location>
        <begin position="68"/>
        <end position="195"/>
    </location>
</feature>
<dbReference type="PROSITE" id="PS00178">
    <property type="entry name" value="AA_TRNA_LIGASE_I"/>
    <property type="match status" value="1"/>
</dbReference>
<evidence type="ECO:0000313" key="17">
    <source>
        <dbReference type="Ensembl" id="ENSTNIP00000009861.1"/>
    </source>
</evidence>
<accession>H3CNM9</accession>
<evidence type="ECO:0000259" key="15">
    <source>
        <dbReference type="PROSITE" id="PS50405"/>
    </source>
</evidence>
<dbReference type="SUPFAM" id="SSF47616">
    <property type="entry name" value="GST C-terminal domain-like"/>
    <property type="match status" value="1"/>
</dbReference>
<organism evidence="17 18">
    <name type="scientific">Tetraodon nigroviridis</name>
    <name type="common">Spotted green pufferfish</name>
    <name type="synonym">Chelonodon nigroviridis</name>
    <dbReference type="NCBI Taxonomy" id="99883"/>
    <lineage>
        <taxon>Eukaryota</taxon>
        <taxon>Metazoa</taxon>
        <taxon>Chordata</taxon>
        <taxon>Craniata</taxon>
        <taxon>Vertebrata</taxon>
        <taxon>Euteleostomi</taxon>
        <taxon>Actinopterygii</taxon>
        <taxon>Neopterygii</taxon>
        <taxon>Teleostei</taxon>
        <taxon>Neoteleostei</taxon>
        <taxon>Acanthomorphata</taxon>
        <taxon>Eupercaria</taxon>
        <taxon>Tetraodontiformes</taxon>
        <taxon>Tetradontoidea</taxon>
        <taxon>Tetraodontidae</taxon>
        <taxon>Tetraodon</taxon>
    </lineage>
</organism>
<keyword evidence="9" id="KW-0694">RNA-binding</keyword>
<dbReference type="InterPro" id="IPR023458">
    <property type="entry name" value="Met-tRNA_ligase_1"/>
</dbReference>
<dbReference type="HAMAP" id="MF_00098">
    <property type="entry name" value="Met_tRNA_synth_type1"/>
    <property type="match status" value="1"/>
</dbReference>
<keyword evidence="7 14" id="KW-0547">Nucleotide-binding</keyword>
<dbReference type="Pfam" id="PF18485">
    <property type="entry name" value="GST_N_5"/>
    <property type="match status" value="1"/>
</dbReference>
<dbReference type="Gene3D" id="1.10.287.10">
    <property type="entry name" value="S15/NS1, RNA-binding"/>
    <property type="match status" value="1"/>
</dbReference>
<dbReference type="InterPro" id="IPR010987">
    <property type="entry name" value="Glutathione-S-Trfase_C-like"/>
</dbReference>
<dbReference type="PANTHER" id="PTHR45765:SF1">
    <property type="entry name" value="METHIONINE--TRNA LIGASE, CYTOPLASMIC"/>
    <property type="match status" value="1"/>
</dbReference>
<dbReference type="InterPro" id="IPR014758">
    <property type="entry name" value="Met-tRNA_synth"/>
</dbReference>
<evidence type="ECO:0000256" key="4">
    <source>
        <dbReference type="ARBA" id="ARBA00018335"/>
    </source>
</evidence>
<dbReference type="InterPro" id="IPR009080">
    <property type="entry name" value="tRNAsynth_Ia_anticodon-bd"/>
</dbReference>
<evidence type="ECO:0000256" key="5">
    <source>
        <dbReference type="ARBA" id="ARBA00022490"/>
    </source>
</evidence>
<reference evidence="18" key="1">
    <citation type="journal article" date="2004" name="Nature">
        <title>Genome duplication in the teleost fish Tetraodon nigroviridis reveals the early vertebrate proto-karyotype.</title>
        <authorList>
            <person name="Jaillon O."/>
            <person name="Aury J.-M."/>
            <person name="Brunet F."/>
            <person name="Petit J.-L."/>
            <person name="Stange-Thomann N."/>
            <person name="Mauceli E."/>
            <person name="Bouneau L."/>
            <person name="Fischer C."/>
            <person name="Ozouf-Costaz C."/>
            <person name="Bernot A."/>
            <person name="Nicaud S."/>
            <person name="Jaffe D."/>
            <person name="Fisher S."/>
            <person name="Lutfalla G."/>
            <person name="Dossat C."/>
            <person name="Segurens B."/>
            <person name="Dasilva C."/>
            <person name="Salanoubat M."/>
            <person name="Levy M."/>
            <person name="Boudet N."/>
            <person name="Castellano S."/>
            <person name="Anthouard V."/>
            <person name="Jubin C."/>
            <person name="Castelli V."/>
            <person name="Katinka M."/>
            <person name="Vacherie B."/>
            <person name="Biemont C."/>
            <person name="Skalli Z."/>
            <person name="Cattolico L."/>
            <person name="Poulain J."/>
            <person name="De Berardinis V."/>
            <person name="Cruaud C."/>
            <person name="Duprat S."/>
            <person name="Brottier P."/>
            <person name="Coutanceau J.-P."/>
            <person name="Gouzy J."/>
            <person name="Parra G."/>
            <person name="Lardier G."/>
            <person name="Chapple C."/>
            <person name="McKernan K.J."/>
            <person name="McEwan P."/>
            <person name="Bosak S."/>
            <person name="Kellis M."/>
            <person name="Volff J.-N."/>
            <person name="Guigo R."/>
            <person name="Zody M.C."/>
            <person name="Mesirov J."/>
            <person name="Lindblad-Toh K."/>
            <person name="Birren B."/>
            <person name="Nusbaum C."/>
            <person name="Kahn D."/>
            <person name="Robinson-Rechavi M."/>
            <person name="Laudet V."/>
            <person name="Schachter V."/>
            <person name="Quetier F."/>
            <person name="Saurin W."/>
            <person name="Scarpelli C."/>
            <person name="Wincker P."/>
            <person name="Lander E.S."/>
            <person name="Weissenbach J."/>
            <person name="Roest Crollius H."/>
        </authorList>
    </citation>
    <scope>NUCLEOTIDE SEQUENCE [LARGE SCALE GENOMIC DNA]</scope>
</reference>
<evidence type="ECO:0000256" key="13">
    <source>
        <dbReference type="ARBA" id="ARBA00047364"/>
    </source>
</evidence>
<dbReference type="InterPro" id="IPR041872">
    <property type="entry name" value="Anticodon_Met"/>
</dbReference>
<dbReference type="OMA" id="HLNTTEY"/>
<dbReference type="InterPro" id="IPR001412">
    <property type="entry name" value="aa-tRNA-synth_I_CS"/>
</dbReference>
<dbReference type="STRING" id="99883.ENSTNIP00000009861"/>
<dbReference type="Pfam" id="PF19303">
    <property type="entry name" value="Anticodon_3"/>
    <property type="match status" value="1"/>
</dbReference>
<dbReference type="InterPro" id="IPR015413">
    <property type="entry name" value="Methionyl/Leucyl_tRNA_Synth"/>
</dbReference>
<evidence type="ECO:0000259" key="16">
    <source>
        <dbReference type="PROSITE" id="PS51185"/>
    </source>
</evidence>
<dbReference type="InterPro" id="IPR000738">
    <property type="entry name" value="WHEP-TRS_dom"/>
</dbReference>
<evidence type="ECO:0000256" key="9">
    <source>
        <dbReference type="ARBA" id="ARBA00022884"/>
    </source>
</evidence>
<sequence>MKLFVSEGNPHCLKVLAALEDTGVKCDVQFVNHEGTNAWLSQHLCQTRSLQYLFPPIYTPRYLFEVSGKGCTDLCNQWLEWETADLQPALQHALHVAVVLEKGSEVSKVLQGPLNHLEQSLTKASTAYLTGESVSIADVVLWAALYPVLSDPSIPLGERKTVKAWFERGAKLRSFQTAAQKVLQGKGLQGMKTYLQKQPIHLSTQCKEPCTNNPFEGEELERAVTEEEMEAAAITWSKKLPDCPSAEDRQHPILPQKDKKNVLVTSALPYVNNVPHLGNIIGCVLSADVFSRYSRLRGWNVLYLCGTDEYGTATETKALEEGLTPLEICDKYHAVHAAIYKWFQIDFDFFGRTTTEKQTEIAQDIFWRLHKNDFLLEDTVEQLRCDNCERFLADRFVEGICPHCAFPEARGDQCDQCGRLINAIELKEPQCKVCRKTPAIRSSKHLFLDLPKLETELEEWLDKSISTGDWTTNSKQITRSWLRDGLKPRCITRDLKWGTPVPHEDFKDKVFYVWFDAPIGYLSITANYTDEWEKWWKNPTQVELYNFMAKDNVPFHSVVFPCSLLGARDNYTLVNHLVATEYLNYEDTKFSKSRGVGVFGDMAKDTDIPCDVWRFYLLYVRPEGQDSSFSWTDLATKNNSELLNNLGNFINRAGMFVTKFFEGCVPAMVLQQEDKKLLALVGWELQQYIQLMDRVKIRDALKHILNISRHGNQYIQINEPWKKIKGADADRQRAGTVTGVSVNIACLLSVMLSPYMPIVSQTIRDQLNCPPNVLSAMLVGSGNFVCTLSAGHRVGTVSPLFQKLEMDQIEALKKRFSGAQPEEEPPKKKVPFGNCVHTEPNAASGQAAAVPTTAAAADPERAKQLSQAVVKQGEKVRDLKAQKAEETLITAEVNKLLDLKHQLSLAEGKGPEPAPQKGKKK</sequence>
<dbReference type="InterPro" id="IPR014729">
    <property type="entry name" value="Rossmann-like_a/b/a_fold"/>
</dbReference>
<dbReference type="SMART" id="SM00991">
    <property type="entry name" value="WHEP-TRS"/>
    <property type="match status" value="1"/>
</dbReference>
<dbReference type="PRINTS" id="PR01041">
    <property type="entry name" value="TRNASYNTHMET"/>
</dbReference>
<dbReference type="FunFam" id="1.10.730.10:FF:000010">
    <property type="entry name" value="methionine--tRNA ligase, cytoplasmic"/>
    <property type="match status" value="1"/>
</dbReference>
<dbReference type="EC" id="6.1.1.10" evidence="3"/>
<proteinExistence type="inferred from homology"/>
<dbReference type="GO" id="GO:0017101">
    <property type="term" value="C:aminoacyl-tRNA synthetase multienzyme complex"/>
    <property type="evidence" value="ECO:0007669"/>
    <property type="project" value="TreeGrafter"/>
</dbReference>
<dbReference type="Ensembl" id="ENSTNIT00000010039.1">
    <property type="protein sequence ID" value="ENSTNIP00000009861.1"/>
    <property type="gene ID" value="ENSTNIG00000007060.1"/>
</dbReference>
<evidence type="ECO:0000256" key="14">
    <source>
        <dbReference type="RuleBase" id="RU363039"/>
    </source>
</evidence>
<dbReference type="InterPro" id="IPR036282">
    <property type="entry name" value="Glutathione-S-Trfase_C_sf"/>
</dbReference>
<dbReference type="AlphaFoldDB" id="H3CNM9"/>
<dbReference type="GO" id="GO:0006431">
    <property type="term" value="P:methionyl-tRNA aminoacylation"/>
    <property type="evidence" value="ECO:0007669"/>
    <property type="project" value="InterPro"/>
</dbReference>
<evidence type="ECO:0000256" key="12">
    <source>
        <dbReference type="ARBA" id="ARBA00030904"/>
    </source>
</evidence>
<dbReference type="CDD" id="cd00814">
    <property type="entry name" value="MetRS_core"/>
    <property type="match status" value="1"/>
</dbReference>
<dbReference type="PROSITE" id="PS50405">
    <property type="entry name" value="GST_CTER"/>
    <property type="match status" value="1"/>
</dbReference>
<dbReference type="Gene3D" id="2.20.28.20">
    <property type="entry name" value="Methionyl-tRNA synthetase, Zn-domain"/>
    <property type="match status" value="1"/>
</dbReference>
<evidence type="ECO:0000256" key="10">
    <source>
        <dbReference type="ARBA" id="ARBA00022917"/>
    </source>
</evidence>
<protein>
    <recommendedName>
        <fullName evidence="4">Methionine--tRNA ligase, cytoplasmic</fullName>
        <ecNumber evidence="3">6.1.1.10</ecNumber>
    </recommendedName>
    <alternativeName>
        <fullName evidence="12">Methionyl-tRNA synthetase</fullName>
    </alternativeName>
</protein>
<evidence type="ECO:0000256" key="7">
    <source>
        <dbReference type="ARBA" id="ARBA00022741"/>
    </source>
</evidence>
<dbReference type="InterPro" id="IPR009068">
    <property type="entry name" value="uS15_NS1_RNA-bd_sf"/>
</dbReference>
<name>H3CNM9_TETNG</name>
<dbReference type="InterPro" id="IPR033911">
    <property type="entry name" value="MetRS_core"/>
</dbReference>
<keyword evidence="6 14" id="KW-0436">Ligase</keyword>
<feature type="domain" description="WHEP-TRS" evidence="16">
    <location>
        <begin position="861"/>
        <end position="917"/>
    </location>
</feature>
<dbReference type="Gene3D" id="1.10.730.10">
    <property type="entry name" value="Isoleucyl-tRNA Synthetase, Domain 1"/>
    <property type="match status" value="1"/>
</dbReference>
<evidence type="ECO:0000256" key="1">
    <source>
        <dbReference type="ARBA" id="ARBA00004496"/>
    </source>
</evidence>
<dbReference type="CDD" id="cd07957">
    <property type="entry name" value="Anticodon_Ia_Met"/>
    <property type="match status" value="1"/>
</dbReference>
<comment type="subcellular location">
    <subcellularLocation>
        <location evidence="1">Cytoplasm</location>
    </subcellularLocation>
</comment>
<keyword evidence="10 14" id="KW-0648">Protein biosynthesis</keyword>
<dbReference type="PANTHER" id="PTHR45765">
    <property type="entry name" value="METHIONINE--TRNA LIGASE"/>
    <property type="match status" value="1"/>
</dbReference>
<dbReference type="CDD" id="cd00939">
    <property type="entry name" value="MetRS_RNA"/>
    <property type="match status" value="1"/>
</dbReference>